<dbReference type="RefSeq" id="WP_331851112.1">
    <property type="nucleotide sequence ID" value="NZ_JARXNK020000103.1"/>
</dbReference>
<dbReference type="Pfam" id="PF03629">
    <property type="entry name" value="SASA"/>
    <property type="match status" value="1"/>
</dbReference>
<comment type="caution">
    <text evidence="3">The sequence shown here is derived from an EMBL/GenBank/DDBJ whole genome shotgun (WGS) entry which is preliminary data.</text>
</comment>
<organism evidence="3 4">
    <name type="scientific">Raoultella lignicola</name>
    <dbReference type="NCBI Taxonomy" id="3040939"/>
    <lineage>
        <taxon>Bacteria</taxon>
        <taxon>Pseudomonadati</taxon>
        <taxon>Pseudomonadota</taxon>
        <taxon>Gammaproteobacteria</taxon>
        <taxon>Enterobacterales</taxon>
        <taxon>Enterobacteriaceae</taxon>
        <taxon>Klebsiella/Raoultella group</taxon>
        <taxon>Raoultella</taxon>
    </lineage>
</organism>
<dbReference type="Proteomes" id="UP001312893">
    <property type="component" value="Unassembled WGS sequence"/>
</dbReference>
<reference evidence="3 4" key="1">
    <citation type="submission" date="2024-04" db="EMBL/GenBank/DDBJ databases">
        <title>Two novel Raoultella species associated with bleeding cankers of broadleaf hosts, Raoultella scottia sp. nov. and Raoultella lignicola sp. nov.</title>
        <authorList>
            <person name="Brady C.L."/>
        </authorList>
    </citation>
    <scope>NUCLEOTIDE SEQUENCE [LARGE SCALE GENOMIC DNA]</scope>
    <source>
        <strain evidence="3 4">TW_WC1a.1</strain>
    </source>
</reference>
<dbReference type="InterPro" id="IPR036514">
    <property type="entry name" value="SGNH_hydro_sf"/>
</dbReference>
<dbReference type="Gene3D" id="3.40.50.1110">
    <property type="entry name" value="SGNH hydrolase"/>
    <property type="match status" value="1"/>
</dbReference>
<sequence>MNISEKPQWENNISMLARQQKVEGGRDGAANIQAQQLANRTRFLKQSVEAYSTLIKSGELPYSNEDEAKAAIAAGKIPENSLFSVRSESAGVWVEEFKNINGVPVSTGKRLPDSQGISVVVFTSDDDPTGEKAGLSLTVPGQVFRVAYPDDSSTETVYRNDGDRAVKLLEVADKRAMDRMLPDAGIMGEVDPDYAVEFVDALFRRAVGIDLRGVLEANAGMRIMGVPVTNLPDDSDYCFAFGDELGRIVFGIGKTGFIEVMGMRIFVTEGENFLEIIDENQRVSAGIGSKGEIFNNSAVEPEPVEPERLWLDFAEVLHVIIYGQSLSIGQYGTPVLNTPTRNALMFNTGVRSYSSSPASLVPLRETVSGSNGETVASSLAYGFTDNVSDMAGRDLLFNAGGVGGITVEGLSKGTEPYRRLIAHLVWTATQMALQGRDYAVDFMLWIQGEANMANGTSADSYAGRVSTLRADVAADTAGMRDAGRDLVMLMYQTSSHGFYVGTLENPPEVIAQAQLDMALNDPLIDMWGPSYMGLPANHTIGQGNVHHNAHGYRLMGLYAQKALRHRLLTRTADKPDGEKYLPVHATRARKLNSRTVITDVFTYHPPLVIDDSYITELADGHHGVELHDETGRLDIASVEIVAGTKIKVVSKTDIGNGAFVAFAWTPDNRGEITSNRYQQWFFGRETGVRTTIHDSDPEKTDLTDENGKPYPLYNYLPIQKIAISE</sequence>
<proteinExistence type="predicted"/>
<keyword evidence="1" id="KW-0378">Hydrolase</keyword>
<evidence type="ECO:0000256" key="1">
    <source>
        <dbReference type="ARBA" id="ARBA00022801"/>
    </source>
</evidence>
<dbReference type="EMBL" id="JARXNK020000103">
    <property type="protein sequence ID" value="MEL0552372.1"/>
    <property type="molecule type" value="Genomic_DNA"/>
</dbReference>
<name>A0ABU9F9C7_9ENTR</name>
<evidence type="ECO:0000259" key="2">
    <source>
        <dbReference type="Pfam" id="PF03629"/>
    </source>
</evidence>
<protein>
    <submittedName>
        <fullName evidence="3">Sialate O-acetylesterase</fullName>
    </submittedName>
</protein>
<gene>
    <name evidence="3" type="ORF">QFI96_011775</name>
</gene>
<dbReference type="InterPro" id="IPR005181">
    <property type="entry name" value="SASA"/>
</dbReference>
<accession>A0ABU9F9C7</accession>
<feature type="domain" description="Sialate O-acetylesterase" evidence="2">
    <location>
        <begin position="400"/>
        <end position="477"/>
    </location>
</feature>
<keyword evidence="4" id="KW-1185">Reference proteome</keyword>
<evidence type="ECO:0000313" key="3">
    <source>
        <dbReference type="EMBL" id="MEL0552372.1"/>
    </source>
</evidence>
<evidence type="ECO:0000313" key="4">
    <source>
        <dbReference type="Proteomes" id="UP001312893"/>
    </source>
</evidence>
<dbReference type="SUPFAM" id="SSF52266">
    <property type="entry name" value="SGNH hydrolase"/>
    <property type="match status" value="1"/>
</dbReference>